<evidence type="ECO:0000313" key="2">
    <source>
        <dbReference type="EMBL" id="KAB1200656.1"/>
    </source>
</evidence>
<comment type="caution">
    <text evidence="2">The sequence shown here is derived from an EMBL/GenBank/DDBJ whole genome shotgun (WGS) entry which is preliminary data.</text>
</comment>
<feature type="region of interest" description="Disordered" evidence="1">
    <location>
        <begin position="48"/>
        <end position="75"/>
    </location>
</feature>
<evidence type="ECO:0000256" key="1">
    <source>
        <dbReference type="SAM" id="MobiDB-lite"/>
    </source>
</evidence>
<accession>A0A6A1UKG2</accession>
<proteinExistence type="predicted"/>
<dbReference type="EMBL" id="RXIC02000138">
    <property type="protein sequence ID" value="KAB1200656.1"/>
    <property type="molecule type" value="Genomic_DNA"/>
</dbReference>
<name>A0A6A1UKG2_9ROSI</name>
<evidence type="ECO:0000313" key="3">
    <source>
        <dbReference type="Proteomes" id="UP000516437"/>
    </source>
</evidence>
<dbReference type="AlphaFoldDB" id="A0A6A1UKG2"/>
<organism evidence="2 3">
    <name type="scientific">Morella rubra</name>
    <name type="common">Chinese bayberry</name>
    <dbReference type="NCBI Taxonomy" id="262757"/>
    <lineage>
        <taxon>Eukaryota</taxon>
        <taxon>Viridiplantae</taxon>
        <taxon>Streptophyta</taxon>
        <taxon>Embryophyta</taxon>
        <taxon>Tracheophyta</taxon>
        <taxon>Spermatophyta</taxon>
        <taxon>Magnoliopsida</taxon>
        <taxon>eudicotyledons</taxon>
        <taxon>Gunneridae</taxon>
        <taxon>Pentapetalae</taxon>
        <taxon>rosids</taxon>
        <taxon>fabids</taxon>
        <taxon>Fagales</taxon>
        <taxon>Myricaceae</taxon>
        <taxon>Morella</taxon>
    </lineage>
</organism>
<dbReference type="PANTHER" id="PTHR34569:SF12">
    <property type="entry name" value="TRANSMEMBRANE PROTEIN"/>
    <property type="match status" value="1"/>
</dbReference>
<protein>
    <submittedName>
        <fullName evidence="2">Uncharacterized protein</fullName>
    </submittedName>
</protein>
<gene>
    <name evidence="2" type="ORF">CJ030_MR0G006684</name>
</gene>
<keyword evidence="3" id="KW-1185">Reference proteome</keyword>
<dbReference type="PANTHER" id="PTHR34569">
    <property type="entry name" value="EXPRESSED PROTEIN"/>
    <property type="match status" value="1"/>
</dbReference>
<dbReference type="OrthoDB" id="682663at2759"/>
<dbReference type="Proteomes" id="UP000516437">
    <property type="component" value="Unassembled WGS sequence"/>
</dbReference>
<sequence length="220" mass="24605">MDDPSMMTPSLPRECSPVFPICISEEKRKRNRPSAFCLSLGYLGTMENSTMKDSNPNTNPKPPKVPDFPLKSQANSHTHSTSFLLHNGFNSEFEISDIEMITIQSVTYTSLKDLLPSSSFASIMSPTHNSSWYDEIPIKNPLVKHAALAYLQPMSTAPESGDKGLFGRLREQCSCQGQCFGCFAWLGDIVSAIKEAFRERRGIEYYAAEEDDDDDDEKVD</sequence>
<reference evidence="2 3" key="1">
    <citation type="journal article" date="2019" name="Plant Biotechnol. J.">
        <title>The red bayberry genome and genetic basis of sex determination.</title>
        <authorList>
            <person name="Jia H.M."/>
            <person name="Jia H.J."/>
            <person name="Cai Q.L."/>
            <person name="Wang Y."/>
            <person name="Zhao H.B."/>
            <person name="Yang W.F."/>
            <person name="Wang G.Y."/>
            <person name="Li Y.H."/>
            <person name="Zhan D.L."/>
            <person name="Shen Y.T."/>
            <person name="Niu Q.F."/>
            <person name="Chang L."/>
            <person name="Qiu J."/>
            <person name="Zhao L."/>
            <person name="Xie H.B."/>
            <person name="Fu W.Y."/>
            <person name="Jin J."/>
            <person name="Li X.W."/>
            <person name="Jiao Y."/>
            <person name="Zhou C.C."/>
            <person name="Tu T."/>
            <person name="Chai C.Y."/>
            <person name="Gao J.L."/>
            <person name="Fan L.J."/>
            <person name="van de Weg E."/>
            <person name="Wang J.Y."/>
            <person name="Gao Z.S."/>
        </authorList>
    </citation>
    <scope>NUCLEOTIDE SEQUENCE [LARGE SCALE GENOMIC DNA]</scope>
    <source>
        <tissue evidence="2">Leaves</tissue>
    </source>
</reference>